<protein>
    <submittedName>
        <fullName evidence="2">Uncharacterized protein</fullName>
    </submittedName>
</protein>
<gene>
    <name evidence="2" type="ORF">PMEA_00020454</name>
</gene>
<evidence type="ECO:0000256" key="1">
    <source>
        <dbReference type="SAM" id="Phobius"/>
    </source>
</evidence>
<dbReference type="Proteomes" id="UP001159428">
    <property type="component" value="Unassembled WGS sequence"/>
</dbReference>
<evidence type="ECO:0000313" key="2">
    <source>
        <dbReference type="EMBL" id="CAH3142686.1"/>
    </source>
</evidence>
<sequence length="152" mass="16915">MLIQVVCKHATLSMAEAVLGLCVILLSGLLLRCHICPPHERQDLSACLAHSPQECKNYENACFFEYHGRIKNMGCGRDWHKPAGCHGVKWCHSDLCNKELIKHSPFRKELKEDSAPDDTGNWFIDLFGGSSMLSAASICCILTMCFCAVVFP</sequence>
<dbReference type="InterPro" id="IPR045860">
    <property type="entry name" value="Snake_toxin-like_sf"/>
</dbReference>
<feature type="transmembrane region" description="Helical" evidence="1">
    <location>
        <begin position="12"/>
        <end position="31"/>
    </location>
</feature>
<reference evidence="2 3" key="1">
    <citation type="submission" date="2022-05" db="EMBL/GenBank/DDBJ databases">
        <authorList>
            <consortium name="Genoscope - CEA"/>
            <person name="William W."/>
        </authorList>
    </citation>
    <scope>NUCLEOTIDE SEQUENCE [LARGE SCALE GENOMIC DNA]</scope>
</reference>
<keyword evidence="1" id="KW-1133">Transmembrane helix</keyword>
<proteinExistence type="predicted"/>
<name>A0AAU9XBH8_9CNID</name>
<dbReference type="AlphaFoldDB" id="A0AAU9XBH8"/>
<dbReference type="EMBL" id="CALNXJ010000037">
    <property type="protein sequence ID" value="CAH3142686.1"/>
    <property type="molecule type" value="Genomic_DNA"/>
</dbReference>
<keyword evidence="3" id="KW-1185">Reference proteome</keyword>
<evidence type="ECO:0000313" key="3">
    <source>
        <dbReference type="Proteomes" id="UP001159428"/>
    </source>
</evidence>
<dbReference type="SUPFAM" id="SSF57302">
    <property type="entry name" value="Snake toxin-like"/>
    <property type="match status" value="1"/>
</dbReference>
<accession>A0AAU9XBH8</accession>
<keyword evidence="1" id="KW-0812">Transmembrane</keyword>
<organism evidence="2 3">
    <name type="scientific">Pocillopora meandrina</name>
    <dbReference type="NCBI Taxonomy" id="46732"/>
    <lineage>
        <taxon>Eukaryota</taxon>
        <taxon>Metazoa</taxon>
        <taxon>Cnidaria</taxon>
        <taxon>Anthozoa</taxon>
        <taxon>Hexacorallia</taxon>
        <taxon>Scleractinia</taxon>
        <taxon>Astrocoeniina</taxon>
        <taxon>Pocilloporidae</taxon>
        <taxon>Pocillopora</taxon>
    </lineage>
</organism>
<keyword evidence="1" id="KW-0472">Membrane</keyword>
<feature type="transmembrane region" description="Helical" evidence="1">
    <location>
        <begin position="132"/>
        <end position="151"/>
    </location>
</feature>
<comment type="caution">
    <text evidence="2">The sequence shown here is derived from an EMBL/GenBank/DDBJ whole genome shotgun (WGS) entry which is preliminary data.</text>
</comment>